<dbReference type="InterPro" id="IPR032675">
    <property type="entry name" value="LRR_dom_sf"/>
</dbReference>
<sequence>MQDNMVGLYLTKHAKSFQEYNYNLWNLFDLLHSSSVQCNLTALELKLHILSYCILEISPRTCPILYSTSTSSDEIPIEEIERSLLKIMYGKFDSDKTRIHQIYHHFHIYFDTASMGMTIRFPTLFDDQLIRIIWSKAKSMHCQNVDSSENYYFSIPTITKPQLDNDTSGESKQKRRKVDRDLSPLENWSKHLGTLCKNLEQLRVKLDYNLLEFMISKDNTCVCPLLRNCETFIQPIHYEIDENLLNHTLLFPFVSTVEWTFSDQPICNTLNMMSSRFLPKFPNLTSLKIRNFNINNTNYCSLNPFGPLIEYSKNQTVLLSSLSLNMSFSFNTTNCLRCWTKFWSNISELSSLERLEINLSLKPCENWESIEKDVLKVLTDTFGFISNPESNEKKLNLPKLKIIKLNIHNQNDEIIIDQSLIHFLLQQRYNLLSEVEIDFKVMDTDQYNQCFLFLEDEFNSGNSTISKLKLSGVTLNSDACVALGRCSSLRWLILKNVKFEGDDEEIRYCLDYLSQSKSITHLELPHCYLEEYHLEPILSNMDQLELLNLKFNNMGALLLLRHVTTSFSTDHDDYQVRNNLVHLNALNLEGNVKIKKEHIDTLLEQNENLTYVSPCNLGDFLPIPTFTWQ</sequence>
<reference evidence="1 2" key="1">
    <citation type="journal article" date="2010" name="Cell">
        <title>The genome of Naegleria gruberi illuminates early eukaryotic versatility.</title>
        <authorList>
            <person name="Fritz-Laylin L.K."/>
            <person name="Prochnik S.E."/>
            <person name="Ginger M.L."/>
            <person name="Dacks J.B."/>
            <person name="Carpenter M.L."/>
            <person name="Field M.C."/>
            <person name="Kuo A."/>
            <person name="Paredez A."/>
            <person name="Chapman J."/>
            <person name="Pham J."/>
            <person name="Shu S."/>
            <person name="Neupane R."/>
            <person name="Cipriano M."/>
            <person name="Mancuso J."/>
            <person name="Tu H."/>
            <person name="Salamov A."/>
            <person name="Lindquist E."/>
            <person name="Shapiro H."/>
            <person name="Lucas S."/>
            <person name="Grigoriev I.V."/>
            <person name="Cande W.Z."/>
            <person name="Fulton C."/>
            <person name="Rokhsar D.S."/>
            <person name="Dawson S.C."/>
        </authorList>
    </citation>
    <scope>NUCLEOTIDE SEQUENCE [LARGE SCALE GENOMIC DNA]</scope>
    <source>
        <strain evidence="1 2">NEG-M</strain>
    </source>
</reference>
<dbReference type="OrthoDB" id="10256184at2759"/>
<dbReference type="SUPFAM" id="SSF52047">
    <property type="entry name" value="RNI-like"/>
    <property type="match status" value="1"/>
</dbReference>
<evidence type="ECO:0000313" key="2">
    <source>
        <dbReference type="Proteomes" id="UP000006671"/>
    </source>
</evidence>
<proteinExistence type="predicted"/>
<protein>
    <submittedName>
        <fullName evidence="1">Uncharacterized protein</fullName>
    </submittedName>
</protein>
<dbReference type="AlphaFoldDB" id="D2V7D9"/>
<dbReference type="RefSeq" id="XP_002679981.1">
    <property type="nucleotide sequence ID" value="XM_002679935.1"/>
</dbReference>
<dbReference type="InParanoid" id="D2V7D9"/>
<organism evidence="2">
    <name type="scientific">Naegleria gruberi</name>
    <name type="common">Amoeba</name>
    <dbReference type="NCBI Taxonomy" id="5762"/>
    <lineage>
        <taxon>Eukaryota</taxon>
        <taxon>Discoba</taxon>
        <taxon>Heterolobosea</taxon>
        <taxon>Tetramitia</taxon>
        <taxon>Eutetramitia</taxon>
        <taxon>Vahlkampfiidae</taxon>
        <taxon>Naegleria</taxon>
    </lineage>
</organism>
<dbReference type="GeneID" id="8849001"/>
<dbReference type="EMBL" id="GG738855">
    <property type="protein sequence ID" value="EFC47237.1"/>
    <property type="molecule type" value="Genomic_DNA"/>
</dbReference>
<name>D2V7D9_NAEGR</name>
<dbReference type="Proteomes" id="UP000006671">
    <property type="component" value="Unassembled WGS sequence"/>
</dbReference>
<dbReference type="Gene3D" id="3.80.10.10">
    <property type="entry name" value="Ribonuclease Inhibitor"/>
    <property type="match status" value="1"/>
</dbReference>
<dbReference type="OMA" id="CENWESI"/>
<dbReference type="VEuPathDB" id="AmoebaDB:NAEGRDRAFT_78882"/>
<keyword evidence="2" id="KW-1185">Reference proteome</keyword>
<dbReference type="KEGG" id="ngr:NAEGRDRAFT_78882"/>
<gene>
    <name evidence="1" type="ORF">NAEGRDRAFT_78882</name>
</gene>
<evidence type="ECO:0000313" key="1">
    <source>
        <dbReference type="EMBL" id="EFC47237.1"/>
    </source>
</evidence>
<accession>D2V7D9</accession>